<dbReference type="AlphaFoldDB" id="A0A1G5S2B7"/>
<dbReference type="EMBL" id="FMWL01000013">
    <property type="protein sequence ID" value="SCZ80532.1"/>
    <property type="molecule type" value="Genomic_DNA"/>
</dbReference>
<dbReference type="SUPFAM" id="SSF52540">
    <property type="entry name" value="P-loop containing nucleoside triphosphate hydrolases"/>
    <property type="match status" value="1"/>
</dbReference>
<protein>
    <submittedName>
        <fullName evidence="1">Uncharacterized conserved protein YloU, alkaline shock protein (Asp23) family</fullName>
    </submittedName>
</protein>
<dbReference type="RefSeq" id="WP_092591641.1">
    <property type="nucleotide sequence ID" value="NZ_FMWL01000013.1"/>
</dbReference>
<dbReference type="Proteomes" id="UP000199208">
    <property type="component" value="Unassembled WGS sequence"/>
</dbReference>
<dbReference type="OrthoDB" id="5429664at2"/>
<evidence type="ECO:0000313" key="2">
    <source>
        <dbReference type="Proteomes" id="UP000199208"/>
    </source>
</evidence>
<sequence>MKVYALVGSSGTGKSHQAMHVAHDYDIQYIIDDGLLIGDSKRIAGKSAKKEATKMAAVKRAIFFHRDHRQEVSEALEGLKPKSLMILGTSDRMVENIAQNLGLHGIDVWIRIEEVSTPEDIQMAKSQRLKYGKHIIPLPSVEVKRDFSGYFLDAVKTIIRRRDHSTVIGEKTVVRPTFSYLGKFSVSNKVLAQIASYAAEEVSLVHSAEKSKVIELGEGLEIHLELDLKPPYRMLETAAEVQLKVSEAIEEMTRIQVIKVLVYIKSLKIQTETLY</sequence>
<dbReference type="InterPro" id="IPR027417">
    <property type="entry name" value="P-loop_NTPase"/>
</dbReference>
<evidence type="ECO:0000313" key="1">
    <source>
        <dbReference type="EMBL" id="SCZ80532.1"/>
    </source>
</evidence>
<proteinExistence type="predicted"/>
<organism evidence="1 2">
    <name type="scientific">Acidaminobacter hydrogenoformans DSM 2784</name>
    <dbReference type="NCBI Taxonomy" id="1120920"/>
    <lineage>
        <taxon>Bacteria</taxon>
        <taxon>Bacillati</taxon>
        <taxon>Bacillota</taxon>
        <taxon>Clostridia</taxon>
        <taxon>Peptostreptococcales</taxon>
        <taxon>Acidaminobacteraceae</taxon>
        <taxon>Acidaminobacter</taxon>
    </lineage>
</organism>
<dbReference type="STRING" id="1120920.SAMN03080599_02304"/>
<name>A0A1G5S2B7_9FIRM</name>
<gene>
    <name evidence="1" type="ORF">SAMN03080599_02304</name>
</gene>
<reference evidence="1 2" key="1">
    <citation type="submission" date="2016-10" db="EMBL/GenBank/DDBJ databases">
        <authorList>
            <person name="de Groot N.N."/>
        </authorList>
    </citation>
    <scope>NUCLEOTIDE SEQUENCE [LARGE SCALE GENOMIC DNA]</scope>
    <source>
        <strain evidence="1 2">DSM 2784</strain>
    </source>
</reference>
<keyword evidence="2" id="KW-1185">Reference proteome</keyword>
<accession>A0A1G5S2B7</accession>